<gene>
    <name evidence="2" type="ORF">UY48_C0003G0010</name>
</gene>
<organism evidence="2 3">
    <name type="scientific">Candidatus Gottesmanbacteria bacterium GW2011_GWB1_49_7</name>
    <dbReference type="NCBI Taxonomy" id="1618448"/>
    <lineage>
        <taxon>Bacteria</taxon>
        <taxon>Candidatus Gottesmaniibacteriota</taxon>
    </lineage>
</organism>
<reference evidence="2 3" key="1">
    <citation type="journal article" date="2015" name="Nature">
        <title>rRNA introns, odd ribosomes, and small enigmatic genomes across a large radiation of phyla.</title>
        <authorList>
            <person name="Brown C.T."/>
            <person name="Hug L.A."/>
            <person name="Thomas B.C."/>
            <person name="Sharon I."/>
            <person name="Castelle C.J."/>
            <person name="Singh A."/>
            <person name="Wilkins M.J."/>
            <person name="Williams K.H."/>
            <person name="Banfield J.F."/>
        </authorList>
    </citation>
    <scope>NUCLEOTIDE SEQUENCE [LARGE SCALE GENOMIC DNA]</scope>
</reference>
<dbReference type="InterPro" id="IPR006944">
    <property type="entry name" value="Phage/GTA_portal"/>
</dbReference>
<sequence length="471" mass="52439">MGLWQRVLSLFKSTSDDFPPEAFTLGGDVDTRTQGMAGVVMRTIWSYVAIRTIVNNARSIPITPQVMTKSGNYVEVDTEDPLYKLVSDPSPFQMWDDFMEATICYLKIFGDVPIHVQRTGDVPTSFYPMRPDLTTLQASKDKIVAGWEFDRGAGRPELFKPTDIVMVREFNPEHPIRGYSSSRAAQQSLLADFHAAKYNVRFFSNHALPGVVLQTEQKLPATVRRRLRANMRAAFGGSDKAHGLAILSKGLNIKTVTPSHRDMDFGNLMHDAMTRTLLAFGVPPGVVGITADLTNSNLQEQRHLFLVNTLQPTVENILQKLNRFIFNPIGMRLKPNFEGVLISAQTLHDRKMEHRGIWRDGLITRDEARTALGFPVMGGTVGAELFPITASKVANPSPELGDTLNTEDRFTDNPDTGVDPTPASVADDPTGTIKTEDCPRIPLPNRLPFQYFNKPQNGTMPPIPSFQWASR</sequence>
<evidence type="ECO:0000313" key="3">
    <source>
        <dbReference type="Proteomes" id="UP000034588"/>
    </source>
</evidence>
<proteinExistence type="predicted"/>
<dbReference type="EMBL" id="LCQD01000003">
    <property type="protein sequence ID" value="KKW13188.1"/>
    <property type="molecule type" value="Genomic_DNA"/>
</dbReference>
<dbReference type="Pfam" id="PF04860">
    <property type="entry name" value="Phage_portal"/>
    <property type="match status" value="1"/>
</dbReference>
<dbReference type="InterPro" id="IPR006427">
    <property type="entry name" value="Portal_HK97"/>
</dbReference>
<evidence type="ECO:0000256" key="1">
    <source>
        <dbReference type="SAM" id="MobiDB-lite"/>
    </source>
</evidence>
<accession>A0A0G1W3C1</accession>
<feature type="region of interest" description="Disordered" evidence="1">
    <location>
        <begin position="394"/>
        <end position="436"/>
    </location>
</feature>
<dbReference type="AlphaFoldDB" id="A0A0G1W3C1"/>
<comment type="caution">
    <text evidence="2">The sequence shown here is derived from an EMBL/GenBank/DDBJ whole genome shotgun (WGS) entry which is preliminary data.</text>
</comment>
<protein>
    <submittedName>
        <fullName evidence="2">Phage portal protein, HK97 family</fullName>
    </submittedName>
</protein>
<feature type="region of interest" description="Disordered" evidence="1">
    <location>
        <begin position="452"/>
        <end position="471"/>
    </location>
</feature>
<name>A0A0G1W3C1_9BACT</name>
<dbReference type="NCBIfam" id="TIGR01537">
    <property type="entry name" value="portal_HK97"/>
    <property type="match status" value="1"/>
</dbReference>
<evidence type="ECO:0000313" key="2">
    <source>
        <dbReference type="EMBL" id="KKW13188.1"/>
    </source>
</evidence>
<dbReference type="Proteomes" id="UP000034588">
    <property type="component" value="Unassembled WGS sequence"/>
</dbReference>